<comment type="caution">
    <text evidence="1">The sequence shown here is derived from an EMBL/GenBank/DDBJ whole genome shotgun (WGS) entry which is preliminary data.</text>
</comment>
<keyword evidence="2" id="KW-1185">Reference proteome</keyword>
<dbReference type="EMBL" id="CAJPIN010017439">
    <property type="protein sequence ID" value="CAG2061829.1"/>
    <property type="molecule type" value="Genomic_DNA"/>
</dbReference>
<proteinExistence type="predicted"/>
<organism evidence="1 2">
    <name type="scientific">Timema podura</name>
    <name type="common">Walking stick</name>
    <dbReference type="NCBI Taxonomy" id="61482"/>
    <lineage>
        <taxon>Eukaryota</taxon>
        <taxon>Metazoa</taxon>
        <taxon>Ecdysozoa</taxon>
        <taxon>Arthropoda</taxon>
        <taxon>Hexapoda</taxon>
        <taxon>Insecta</taxon>
        <taxon>Pterygota</taxon>
        <taxon>Neoptera</taxon>
        <taxon>Polyneoptera</taxon>
        <taxon>Phasmatodea</taxon>
        <taxon>Timematodea</taxon>
        <taxon>Timematoidea</taxon>
        <taxon>Timematidae</taxon>
        <taxon>Timema</taxon>
    </lineage>
</organism>
<sequence length="71" mass="7760">MGKAHQGKGLVRFNLEDVHPHLRGRRVENHPHCTQLGLNPDLPDFGSLVQHESSALDHAATEAGDDIVDDS</sequence>
<gene>
    <name evidence="1" type="ORF">TPAB3V08_LOCUS8782</name>
</gene>
<reference evidence="1" key="1">
    <citation type="submission" date="2021-03" db="EMBL/GenBank/DDBJ databases">
        <authorList>
            <person name="Tran Van P."/>
        </authorList>
    </citation>
    <scope>NUCLEOTIDE SEQUENCE</scope>
</reference>
<name>A0ABN7P794_TIMPD</name>
<evidence type="ECO:0000313" key="2">
    <source>
        <dbReference type="Proteomes" id="UP001153148"/>
    </source>
</evidence>
<evidence type="ECO:0000313" key="1">
    <source>
        <dbReference type="EMBL" id="CAG2061829.1"/>
    </source>
</evidence>
<dbReference type="Proteomes" id="UP001153148">
    <property type="component" value="Unassembled WGS sequence"/>
</dbReference>
<accession>A0ABN7P794</accession>
<protein>
    <submittedName>
        <fullName evidence="1">Uncharacterized protein</fullName>
    </submittedName>
</protein>